<dbReference type="Proteomes" id="UP000228711">
    <property type="component" value="Unassembled WGS sequence"/>
</dbReference>
<proteinExistence type="predicted"/>
<protein>
    <submittedName>
        <fullName evidence="2">Uncharacterized protein</fullName>
    </submittedName>
</protein>
<organism evidence="2 3">
    <name type="scientific">Candidatus Kerfeldbacteria bacterium CG08_land_8_20_14_0_20_42_7</name>
    <dbReference type="NCBI Taxonomy" id="2014245"/>
    <lineage>
        <taxon>Bacteria</taxon>
        <taxon>Candidatus Kerfeldiibacteriota</taxon>
    </lineage>
</organism>
<accession>A0A2H0YSP8</accession>
<feature type="compositionally biased region" description="Polar residues" evidence="1">
    <location>
        <begin position="1"/>
        <end position="12"/>
    </location>
</feature>
<reference evidence="3" key="1">
    <citation type="submission" date="2017-09" db="EMBL/GenBank/DDBJ databases">
        <title>Depth-based differentiation of microbial function through sediment-hosted aquifers and enrichment of novel symbionts in the deep terrestrial subsurface.</title>
        <authorList>
            <person name="Probst A.J."/>
            <person name="Ladd B."/>
            <person name="Jarett J.K."/>
            <person name="Geller-Mcgrath D.E."/>
            <person name="Sieber C.M.K."/>
            <person name="Emerson J.B."/>
            <person name="Anantharaman K."/>
            <person name="Thomas B.C."/>
            <person name="Malmstrom R."/>
            <person name="Stieglmeier M."/>
            <person name="Klingl A."/>
            <person name="Woyke T."/>
            <person name="Ryan C.M."/>
            <person name="Banfield J.F."/>
        </authorList>
    </citation>
    <scope>NUCLEOTIDE SEQUENCE [LARGE SCALE GENOMIC DNA]</scope>
</reference>
<evidence type="ECO:0000313" key="2">
    <source>
        <dbReference type="EMBL" id="PIS41289.1"/>
    </source>
</evidence>
<evidence type="ECO:0000256" key="1">
    <source>
        <dbReference type="SAM" id="MobiDB-lite"/>
    </source>
</evidence>
<feature type="region of interest" description="Disordered" evidence="1">
    <location>
        <begin position="1"/>
        <end position="22"/>
    </location>
</feature>
<gene>
    <name evidence="2" type="ORF">COT25_03925</name>
</gene>
<dbReference type="AlphaFoldDB" id="A0A2H0YSP8"/>
<name>A0A2H0YSP8_9BACT</name>
<dbReference type="EMBL" id="PEXV01000129">
    <property type="protein sequence ID" value="PIS41289.1"/>
    <property type="molecule type" value="Genomic_DNA"/>
</dbReference>
<evidence type="ECO:0000313" key="3">
    <source>
        <dbReference type="Proteomes" id="UP000228711"/>
    </source>
</evidence>
<sequence>MAGQAHATTPLENSLLKRSANAGHKRTVLKPTDFALNYKGCTEKYCQNKRKDDAMTQIMTPSTMTDGQIDKAVEVISSKLRKELRAHQSELQSDPVQLVLGQDDLGDALYDVFRTRVEAISQTSVEEVDYDDPQWKTIDKSRYAFVGNVTAAHYPETETGKKLVRFRELEFNHDPTDDEVLTKAAKLNCRQTSRAEVETYIRKRYTPEQLAKNPRIGLIGSAVKRRGLLSRAYVDGFGAGVGLSWPWTDGHWDRRCRFVAACK</sequence>
<comment type="caution">
    <text evidence="2">The sequence shown here is derived from an EMBL/GenBank/DDBJ whole genome shotgun (WGS) entry which is preliminary data.</text>
</comment>